<dbReference type="PROSITE" id="PS00036">
    <property type="entry name" value="BZIP_BASIC"/>
    <property type="match status" value="2"/>
</dbReference>
<dbReference type="SUPFAM" id="SSF57959">
    <property type="entry name" value="Leucine zipper domain"/>
    <property type="match status" value="1"/>
</dbReference>
<evidence type="ECO:0000256" key="6">
    <source>
        <dbReference type="ARBA" id="ARBA00023230"/>
    </source>
</evidence>
<dbReference type="GO" id="GO:0005634">
    <property type="term" value="C:nucleus"/>
    <property type="evidence" value="ECO:0007669"/>
    <property type="project" value="UniProtKB-SubCell"/>
</dbReference>
<keyword evidence="6" id="KW-0834">Unfolded protein response</keyword>
<dbReference type="Pfam" id="PF00170">
    <property type="entry name" value="bZIP_1"/>
    <property type="match status" value="1"/>
</dbReference>
<feature type="compositionally biased region" description="Low complexity" evidence="9">
    <location>
        <begin position="397"/>
        <end position="415"/>
    </location>
</feature>
<dbReference type="InterPro" id="IPR004827">
    <property type="entry name" value="bZIP"/>
</dbReference>
<evidence type="ECO:0000256" key="7">
    <source>
        <dbReference type="ARBA" id="ARBA00023242"/>
    </source>
</evidence>
<feature type="domain" description="BZIP" evidence="10">
    <location>
        <begin position="206"/>
        <end position="242"/>
    </location>
</feature>
<evidence type="ECO:0000256" key="2">
    <source>
        <dbReference type="ARBA" id="ARBA00007163"/>
    </source>
</evidence>
<feature type="region of interest" description="Disordered" evidence="9">
    <location>
        <begin position="175"/>
        <end position="208"/>
    </location>
</feature>
<evidence type="ECO:0000256" key="1">
    <source>
        <dbReference type="ARBA" id="ARBA00004123"/>
    </source>
</evidence>
<dbReference type="GO" id="GO:0006986">
    <property type="term" value="P:response to unfolded protein"/>
    <property type="evidence" value="ECO:0007669"/>
    <property type="project" value="UniProtKB-KW"/>
</dbReference>
<feature type="compositionally biased region" description="Basic and acidic residues" evidence="9">
    <location>
        <begin position="127"/>
        <end position="149"/>
    </location>
</feature>
<feature type="region of interest" description="Disordered" evidence="9">
    <location>
        <begin position="110"/>
        <end position="160"/>
    </location>
</feature>
<keyword evidence="12" id="KW-1185">Reference proteome</keyword>
<feature type="region of interest" description="Disordered" evidence="9">
    <location>
        <begin position="386"/>
        <end position="477"/>
    </location>
</feature>
<dbReference type="OrthoDB" id="2529708at2759"/>
<proteinExistence type="inferred from homology"/>
<dbReference type="EMBL" id="SOZI01000047">
    <property type="protein sequence ID" value="TNY21270.1"/>
    <property type="molecule type" value="Genomic_DNA"/>
</dbReference>
<feature type="coiled-coil region" evidence="8">
    <location>
        <begin position="293"/>
        <end position="341"/>
    </location>
</feature>
<dbReference type="CDD" id="cd14812">
    <property type="entry name" value="bZIP_u3"/>
    <property type="match status" value="1"/>
</dbReference>
<keyword evidence="4" id="KW-0238">DNA-binding</keyword>
<reference evidence="11 12" key="1">
    <citation type="submission" date="2019-03" db="EMBL/GenBank/DDBJ databases">
        <title>Rhodosporidium diobovatum UCD-FST 08-225 genome sequencing, assembly, and annotation.</title>
        <authorList>
            <person name="Fakankun I.U."/>
            <person name="Fristensky B."/>
            <person name="Levin D.B."/>
        </authorList>
    </citation>
    <scope>NUCLEOTIDE SEQUENCE [LARGE SCALE GENOMIC DNA]</scope>
    <source>
        <strain evidence="11 12">UCD-FST 08-225</strain>
    </source>
</reference>
<evidence type="ECO:0000256" key="3">
    <source>
        <dbReference type="ARBA" id="ARBA00023015"/>
    </source>
</evidence>
<sequence>MVNAAAGRARDEASRQKTSCGLCSGWMHAHELGVRARAPRPALRACEPRPRRRVARSPLFLVLAPFTRSRSPTPRSLSFRLPPIPLRSCLSRPCTPSSHACRRLSAMLTTPAAQHPTAHPPRTSKRRLSDAGHPSHDQHYDHDDGHDDQDGLPMRSKRTRPHALGAAAEIGAAGVASTSSSSSSSATMAQTGTGVPQRALSEKEKEQRRVARMIRNRNAAQASRDRKKEHTAFLENRVAVLETLLRTNGVKVPSTFAVAAPSPIFASSLSSSSSSSSSSSKAPHRSQRALSVLSDDQGRIADLEDENDGLRSQLHLEQCESAQLRARLDEAEEQLAHLAHLSALSPDAPFSPFSGTTTPLPVGFEPTFAFDTPNLCPLPQPEERAYVEERERQRRLASAGPTSTATTTPKPTTSADLHSAPLPTTTTTMTMTGAPEDAQTQTTGSSRLVAPEAVPESVSYAHPSPATSISSSSSSSSSSSYAASLADIASTPPATESYLELDDRVTVSPVWSDWARLKGGAPLPPLPPLDGHKAHDGDAVMKPLMSHDGAEESALAFLDLSFLQDGPVTTPS</sequence>
<dbReference type="GO" id="GO:0000981">
    <property type="term" value="F:DNA-binding transcription factor activity, RNA polymerase II-specific"/>
    <property type="evidence" value="ECO:0007669"/>
    <property type="project" value="InterPro"/>
</dbReference>
<evidence type="ECO:0000313" key="12">
    <source>
        <dbReference type="Proteomes" id="UP000311382"/>
    </source>
</evidence>
<dbReference type="Gene3D" id="1.20.5.170">
    <property type="match status" value="1"/>
</dbReference>
<name>A0A5C5FWU4_9BASI</name>
<feature type="region of interest" description="Disordered" evidence="9">
    <location>
        <begin position="268"/>
        <end position="293"/>
    </location>
</feature>
<comment type="similarity">
    <text evidence="2">Belongs to the bZIP family.</text>
</comment>
<feature type="compositionally biased region" description="Low complexity" evidence="9">
    <location>
        <begin position="268"/>
        <end position="280"/>
    </location>
</feature>
<protein>
    <recommendedName>
        <fullName evidence="10">BZIP domain-containing protein</fullName>
    </recommendedName>
</protein>
<dbReference type="GO" id="GO:0003677">
    <property type="term" value="F:DNA binding"/>
    <property type="evidence" value="ECO:0007669"/>
    <property type="project" value="UniProtKB-KW"/>
</dbReference>
<evidence type="ECO:0000256" key="8">
    <source>
        <dbReference type="SAM" id="Coils"/>
    </source>
</evidence>
<gene>
    <name evidence="11" type="ORF">DMC30DRAFT_209062</name>
</gene>
<keyword evidence="3" id="KW-0805">Transcription regulation</keyword>
<evidence type="ECO:0000256" key="4">
    <source>
        <dbReference type="ARBA" id="ARBA00023125"/>
    </source>
</evidence>
<feature type="compositionally biased region" description="Low complexity" evidence="9">
    <location>
        <begin position="110"/>
        <end position="121"/>
    </location>
</feature>
<dbReference type="PANTHER" id="PTHR46714:SF6">
    <property type="entry name" value="TRANSCRIPTIONAL ACTIVATOR HAC1"/>
    <property type="match status" value="1"/>
</dbReference>
<evidence type="ECO:0000256" key="5">
    <source>
        <dbReference type="ARBA" id="ARBA00023163"/>
    </source>
</evidence>
<dbReference type="InterPro" id="IPR044280">
    <property type="entry name" value="Hac1/HY5"/>
</dbReference>
<dbReference type="AlphaFoldDB" id="A0A5C5FWU4"/>
<evidence type="ECO:0000259" key="10">
    <source>
        <dbReference type="PROSITE" id="PS50217"/>
    </source>
</evidence>
<dbReference type="PANTHER" id="PTHR46714">
    <property type="entry name" value="TRANSCRIPTIONAL ACTIVATOR HAC1"/>
    <property type="match status" value="1"/>
</dbReference>
<evidence type="ECO:0000313" key="11">
    <source>
        <dbReference type="EMBL" id="TNY21270.1"/>
    </source>
</evidence>
<keyword evidence="5" id="KW-0804">Transcription</keyword>
<comment type="subcellular location">
    <subcellularLocation>
        <location evidence="1">Nucleus</location>
    </subcellularLocation>
</comment>
<organism evidence="11 12">
    <name type="scientific">Rhodotorula diobovata</name>
    <dbReference type="NCBI Taxonomy" id="5288"/>
    <lineage>
        <taxon>Eukaryota</taxon>
        <taxon>Fungi</taxon>
        <taxon>Dikarya</taxon>
        <taxon>Basidiomycota</taxon>
        <taxon>Pucciniomycotina</taxon>
        <taxon>Microbotryomycetes</taxon>
        <taxon>Sporidiobolales</taxon>
        <taxon>Sporidiobolaceae</taxon>
        <taxon>Rhodotorula</taxon>
    </lineage>
</organism>
<keyword evidence="7" id="KW-0539">Nucleus</keyword>
<evidence type="ECO:0000256" key="9">
    <source>
        <dbReference type="SAM" id="MobiDB-lite"/>
    </source>
</evidence>
<dbReference type="PROSITE" id="PS50217">
    <property type="entry name" value="BZIP"/>
    <property type="match status" value="1"/>
</dbReference>
<dbReference type="GO" id="GO:0045944">
    <property type="term" value="P:positive regulation of transcription by RNA polymerase II"/>
    <property type="evidence" value="ECO:0007669"/>
    <property type="project" value="InterPro"/>
</dbReference>
<dbReference type="SMART" id="SM00338">
    <property type="entry name" value="BRLZ"/>
    <property type="match status" value="1"/>
</dbReference>
<accession>A0A5C5FWU4</accession>
<feature type="compositionally biased region" description="Low complexity" evidence="9">
    <location>
        <begin position="464"/>
        <end position="477"/>
    </location>
</feature>
<dbReference type="InterPro" id="IPR046347">
    <property type="entry name" value="bZIP_sf"/>
</dbReference>
<dbReference type="STRING" id="5288.A0A5C5FWU4"/>
<feature type="compositionally biased region" description="Low complexity" evidence="9">
    <location>
        <begin position="175"/>
        <end position="194"/>
    </location>
</feature>
<comment type="caution">
    <text evidence="11">The sequence shown here is derived from an EMBL/GenBank/DDBJ whole genome shotgun (WGS) entry which is preliminary data.</text>
</comment>
<keyword evidence="8" id="KW-0175">Coiled coil</keyword>
<dbReference type="Proteomes" id="UP000311382">
    <property type="component" value="Unassembled WGS sequence"/>
</dbReference>